<reference evidence="1 2" key="1">
    <citation type="submission" date="2024-10" db="EMBL/GenBank/DDBJ databases">
        <authorList>
            <person name="Topkara A.R."/>
            <person name="Saygin H."/>
        </authorList>
    </citation>
    <scope>NUCLEOTIDE SEQUENCE [LARGE SCALE GENOMIC DNA]</scope>
    <source>
        <strain evidence="1 2">M3C6</strain>
    </source>
</reference>
<protein>
    <submittedName>
        <fullName evidence="1">Uncharacterized protein</fullName>
    </submittedName>
</protein>
<dbReference type="RefSeq" id="WP_393163725.1">
    <property type="nucleotide sequence ID" value="NZ_JBICRM010000004.1"/>
</dbReference>
<comment type="caution">
    <text evidence="1">The sequence shown here is derived from an EMBL/GenBank/DDBJ whole genome shotgun (WGS) entry which is preliminary data.</text>
</comment>
<gene>
    <name evidence="1" type="ORF">ACFLIM_08425</name>
</gene>
<proteinExistence type="predicted"/>
<sequence>MWIAVAVLAAAVVGAVAWWFRRGPAGGDADDRFETGQTWGWELRLTPEAQAAFMEGLRACHDGGDTLRVGGEQGVLTTYDPPRLISLHLLADAFAARGDAALHDPQGTVAALLARLAGAERPGVLRLSRDWLDGEVDGMDGTRFAAAVREVVYAEGVWSSDEAIGALQVTVTGGRQEPEANTMMLDLARVLERYREARDKQPDAGAEALLREVTPRLIMAGGPGLTWTKPPTDEELRIVTAASPELR</sequence>
<dbReference type="Proteomes" id="UP001603978">
    <property type="component" value="Unassembled WGS sequence"/>
</dbReference>
<dbReference type="EMBL" id="JBICRM010000004">
    <property type="protein sequence ID" value="MFG1703205.1"/>
    <property type="molecule type" value="Genomic_DNA"/>
</dbReference>
<evidence type="ECO:0000313" key="2">
    <source>
        <dbReference type="Proteomes" id="UP001603978"/>
    </source>
</evidence>
<accession>A0ABW7A7A4</accession>
<keyword evidence="2" id="KW-1185">Reference proteome</keyword>
<organism evidence="1 2">
    <name type="scientific">Nonomuraea marmarensis</name>
    <dbReference type="NCBI Taxonomy" id="3351344"/>
    <lineage>
        <taxon>Bacteria</taxon>
        <taxon>Bacillati</taxon>
        <taxon>Actinomycetota</taxon>
        <taxon>Actinomycetes</taxon>
        <taxon>Streptosporangiales</taxon>
        <taxon>Streptosporangiaceae</taxon>
        <taxon>Nonomuraea</taxon>
    </lineage>
</organism>
<evidence type="ECO:0000313" key="1">
    <source>
        <dbReference type="EMBL" id="MFG1703205.1"/>
    </source>
</evidence>
<name>A0ABW7A7A4_9ACTN</name>